<evidence type="ECO:0000256" key="1">
    <source>
        <dbReference type="ARBA" id="ARBA00001946"/>
    </source>
</evidence>
<dbReference type="GeneTree" id="ENSGT00390000001206"/>
<evidence type="ECO:0000256" key="17">
    <source>
        <dbReference type="ARBA" id="ARBA00038349"/>
    </source>
</evidence>
<gene>
    <name evidence="22" type="primary">PINK1</name>
</gene>
<comment type="catalytic activity">
    <reaction evidence="18">
        <text>L-threonyl-[protein] + ATP = O-phospho-L-threonyl-[protein] + ADP + H(+)</text>
        <dbReference type="Rhea" id="RHEA:46608"/>
        <dbReference type="Rhea" id="RHEA-COMP:11060"/>
        <dbReference type="Rhea" id="RHEA-COMP:11605"/>
        <dbReference type="ChEBI" id="CHEBI:15378"/>
        <dbReference type="ChEBI" id="CHEBI:30013"/>
        <dbReference type="ChEBI" id="CHEBI:30616"/>
        <dbReference type="ChEBI" id="CHEBI:61977"/>
        <dbReference type="ChEBI" id="CHEBI:456216"/>
        <dbReference type="EC" id="2.7.11.1"/>
    </reaction>
</comment>
<dbReference type="InterPro" id="IPR040110">
    <property type="entry name" value="PINK1_STKc"/>
</dbReference>
<dbReference type="Gene3D" id="1.10.510.10">
    <property type="entry name" value="Transferase(Phosphotransferase) domain 1"/>
    <property type="match status" value="1"/>
</dbReference>
<evidence type="ECO:0000256" key="9">
    <source>
        <dbReference type="ARBA" id="ARBA00022741"/>
    </source>
</evidence>
<keyword evidence="12" id="KW-0999">Mitochondrion inner membrane</keyword>
<dbReference type="Proteomes" id="UP000823872">
    <property type="component" value="Chromosome C1"/>
</dbReference>
<keyword evidence="6" id="KW-0723">Serine/threonine-protein kinase</keyword>
<evidence type="ECO:0000259" key="21">
    <source>
        <dbReference type="PROSITE" id="PS50011"/>
    </source>
</evidence>
<reference evidence="22" key="2">
    <citation type="submission" date="2025-08" db="UniProtKB">
        <authorList>
            <consortium name="Ensembl"/>
        </authorList>
    </citation>
    <scope>IDENTIFICATION</scope>
    <source>
        <strain evidence="22">breed Abyssinian</strain>
    </source>
</reference>
<feature type="domain" description="Protein kinase" evidence="21">
    <location>
        <begin position="159"/>
        <end position="511"/>
    </location>
</feature>
<comment type="subcellular location">
    <subcellularLocation>
        <location evidence="3">Cytoplasm</location>
        <location evidence="3">Cytosol</location>
    </subcellularLocation>
    <subcellularLocation>
        <location evidence="2">Mitochondrion inner membrane</location>
        <topology evidence="2">Single-pass membrane protein</topology>
    </subcellularLocation>
    <subcellularLocation>
        <location evidence="4">Mitochondrion outer membrane</location>
        <topology evidence="4">Single-pass membrane protein</topology>
    </subcellularLocation>
</comment>
<evidence type="ECO:0000256" key="15">
    <source>
        <dbReference type="ARBA" id="ARBA00022946"/>
    </source>
</evidence>
<reference evidence="22" key="3">
    <citation type="submission" date="2025-09" db="UniProtKB">
        <authorList>
            <consortium name="Ensembl"/>
        </authorList>
    </citation>
    <scope>IDENTIFICATION</scope>
    <source>
        <strain evidence="22">breed Abyssinian</strain>
    </source>
</reference>
<comment type="cofactor">
    <cofactor evidence="1">
        <name>Mg(2+)</name>
        <dbReference type="ChEBI" id="CHEBI:18420"/>
    </cofactor>
</comment>
<dbReference type="PANTHER" id="PTHR22972:SF7">
    <property type="entry name" value="SERINE_THREONINE-PROTEIN KINASE PINK1, MITOCHONDRIAL"/>
    <property type="match status" value="1"/>
</dbReference>
<evidence type="ECO:0000256" key="7">
    <source>
        <dbReference type="ARBA" id="ARBA00022679"/>
    </source>
</evidence>
<evidence type="ECO:0000256" key="14">
    <source>
        <dbReference type="ARBA" id="ARBA00022842"/>
    </source>
</evidence>
<evidence type="ECO:0000256" key="5">
    <source>
        <dbReference type="ARBA" id="ARBA00012513"/>
    </source>
</evidence>
<dbReference type="PROSITE" id="PS50011">
    <property type="entry name" value="PROTEIN_KINASE_DOM"/>
    <property type="match status" value="1"/>
</dbReference>
<dbReference type="InterPro" id="IPR008271">
    <property type="entry name" value="Ser/Thr_kinase_AS"/>
</dbReference>
<feature type="region of interest" description="Disordered" evidence="20">
    <location>
        <begin position="28"/>
        <end position="62"/>
    </location>
</feature>
<keyword evidence="11" id="KW-1000">Mitochondrion outer membrane</keyword>
<evidence type="ECO:0000256" key="18">
    <source>
        <dbReference type="ARBA" id="ARBA00047899"/>
    </source>
</evidence>
<evidence type="ECO:0000256" key="4">
    <source>
        <dbReference type="ARBA" id="ARBA00004572"/>
    </source>
</evidence>
<evidence type="ECO:0000256" key="2">
    <source>
        <dbReference type="ARBA" id="ARBA00004434"/>
    </source>
</evidence>
<keyword evidence="13" id="KW-0067">ATP-binding</keyword>
<evidence type="ECO:0000256" key="16">
    <source>
        <dbReference type="ARBA" id="ARBA00023128"/>
    </source>
</evidence>
<evidence type="ECO:0000256" key="12">
    <source>
        <dbReference type="ARBA" id="ARBA00022792"/>
    </source>
</evidence>
<proteinExistence type="inferred from homology"/>
<accession>A0ABI7ZZA8</accession>
<reference evidence="22 23" key="1">
    <citation type="submission" date="2021-02" db="EMBL/GenBank/DDBJ databases">
        <title>Safari Cat Assemblies.</title>
        <authorList>
            <person name="Bredemeyer K.R."/>
            <person name="Murphy W.J."/>
        </authorList>
    </citation>
    <scope>NUCLEOTIDE SEQUENCE [LARGE SCALE GENOMIC DNA]</scope>
</reference>
<dbReference type="Pfam" id="PF00069">
    <property type="entry name" value="Pkinase"/>
    <property type="match status" value="1"/>
</dbReference>
<dbReference type="PANTHER" id="PTHR22972">
    <property type="entry name" value="SERINE/THREONINE PROTEIN KINASE"/>
    <property type="match status" value="1"/>
</dbReference>
<evidence type="ECO:0000256" key="20">
    <source>
        <dbReference type="SAM" id="MobiDB-lite"/>
    </source>
</evidence>
<dbReference type="GeneID" id="101093033"/>
<comment type="similarity">
    <text evidence="17">Belongs to the protein kinase superfamily.</text>
</comment>
<evidence type="ECO:0000313" key="22">
    <source>
        <dbReference type="Ensembl" id="ENSFCTP00005052275.1"/>
    </source>
</evidence>
<dbReference type="InterPro" id="IPR000719">
    <property type="entry name" value="Prot_kinase_dom"/>
</dbReference>
<evidence type="ECO:0000313" key="23">
    <source>
        <dbReference type="Proteomes" id="UP000823872"/>
    </source>
</evidence>
<keyword evidence="10" id="KW-0418">Kinase</keyword>
<evidence type="ECO:0000256" key="19">
    <source>
        <dbReference type="ARBA" id="ARBA00048679"/>
    </source>
</evidence>
<protein>
    <recommendedName>
        <fullName evidence="5">non-specific serine/threonine protein kinase</fullName>
        <ecNumber evidence="5">2.7.11.1</ecNumber>
    </recommendedName>
</protein>
<dbReference type="EC" id="2.7.11.1" evidence="5"/>
<evidence type="ECO:0000256" key="3">
    <source>
        <dbReference type="ARBA" id="ARBA00004514"/>
    </source>
</evidence>
<dbReference type="CDD" id="cd14018">
    <property type="entry name" value="STKc_PINK1"/>
    <property type="match status" value="1"/>
</dbReference>
<dbReference type="RefSeq" id="XP_023114010.1">
    <property type="nucleotide sequence ID" value="XM_023258242.2"/>
</dbReference>
<organism evidence="22 23">
    <name type="scientific">Felis catus</name>
    <name type="common">Cat</name>
    <name type="synonym">Felis silvestris catus</name>
    <dbReference type="NCBI Taxonomy" id="9685"/>
    <lineage>
        <taxon>Eukaryota</taxon>
        <taxon>Metazoa</taxon>
        <taxon>Chordata</taxon>
        <taxon>Craniata</taxon>
        <taxon>Vertebrata</taxon>
        <taxon>Euteleostomi</taxon>
        <taxon>Mammalia</taxon>
        <taxon>Eutheria</taxon>
        <taxon>Laurasiatheria</taxon>
        <taxon>Carnivora</taxon>
        <taxon>Feliformia</taxon>
        <taxon>Felidae</taxon>
        <taxon>Felinae</taxon>
        <taxon>Felis</taxon>
    </lineage>
</organism>
<keyword evidence="12" id="KW-0472">Membrane</keyword>
<dbReference type="InterPro" id="IPR011009">
    <property type="entry name" value="Kinase-like_dom_sf"/>
</dbReference>
<comment type="catalytic activity">
    <reaction evidence="19">
        <text>L-seryl-[protein] + ATP = O-phospho-L-seryl-[protein] + ADP + H(+)</text>
        <dbReference type="Rhea" id="RHEA:17989"/>
        <dbReference type="Rhea" id="RHEA-COMP:9863"/>
        <dbReference type="Rhea" id="RHEA-COMP:11604"/>
        <dbReference type="ChEBI" id="CHEBI:15378"/>
        <dbReference type="ChEBI" id="CHEBI:29999"/>
        <dbReference type="ChEBI" id="CHEBI:30616"/>
        <dbReference type="ChEBI" id="CHEBI:83421"/>
        <dbReference type="ChEBI" id="CHEBI:456216"/>
        <dbReference type="EC" id="2.7.11.1"/>
    </reaction>
</comment>
<dbReference type="PROSITE" id="PS00108">
    <property type="entry name" value="PROTEIN_KINASE_ST"/>
    <property type="match status" value="1"/>
</dbReference>
<name>A0ABI7ZZA8_FELCA</name>
<evidence type="ECO:0000256" key="10">
    <source>
        <dbReference type="ARBA" id="ARBA00022777"/>
    </source>
</evidence>
<evidence type="ECO:0000256" key="11">
    <source>
        <dbReference type="ARBA" id="ARBA00022787"/>
    </source>
</evidence>
<evidence type="ECO:0000256" key="6">
    <source>
        <dbReference type="ARBA" id="ARBA00022527"/>
    </source>
</evidence>
<keyword evidence="16" id="KW-0496">Mitochondrion</keyword>
<sequence>MAVRQALGRGLQLGRALLLRFTAKPGPAYGWGRPERPGPAAGWGRGERRGQTAGPGAEPRRLGLGLPDRYRFFRQSVVGLAARLQRQFAVRARGGAGPCGRAVFLAFGLGLGLIEEKQAEGRRAASACQEIQAIFTQKNKLLPDPLDTRCWQGFRLEEYVIGQPIGKGCSAAVYEATVPVLPQSLEVARSIGLPGRGPDTAPQEEEPASRAPGFPLAIKMMWNISAGSSSEAILNTMSQELVPASRVALAGEYGAVTYRKSKGSPKQLAPHPNIIRVFRAFTSSVPLLPGALVDYPDVLPPRLHPEGLGHGRTLFLVMKNYPCTLRQYLRMNTPSPRLATVMILQLLEGVDHLVQQGVAHRDLKSDNILVELDADGCPWLVITDFGCCLADERIGLQLPFTSWYVDRGGNGCLMAPEVSTACPGPRAVIDYGKADAWAVGALAYEIFGLSNPFYGQGRAHLESRSYQEAQLPALPKSVPLEARRLVRSLLQREASKRPSARVAANVLHLSLWGEHTLALKNLKLDKMVGWLLQQSAATLLANRLTEKSCVETKMKMLFLANLEYETLCQAALLLCSWRAAP</sequence>
<keyword evidence="9" id="KW-0547">Nucleotide-binding</keyword>
<keyword evidence="7" id="KW-0808">Transferase</keyword>
<dbReference type="SMART" id="SM00220">
    <property type="entry name" value="S_TKc"/>
    <property type="match status" value="1"/>
</dbReference>
<dbReference type="SUPFAM" id="SSF56112">
    <property type="entry name" value="Protein kinase-like (PK-like)"/>
    <property type="match status" value="1"/>
</dbReference>
<evidence type="ECO:0000256" key="8">
    <source>
        <dbReference type="ARBA" id="ARBA00022723"/>
    </source>
</evidence>
<keyword evidence="15" id="KW-0809">Transit peptide</keyword>
<dbReference type="Ensembl" id="ENSFCTT00005074039.1">
    <property type="protein sequence ID" value="ENSFCTP00005052275.1"/>
    <property type="gene ID" value="ENSFCTG00005026094.1"/>
</dbReference>
<keyword evidence="23" id="KW-1185">Reference proteome</keyword>
<keyword evidence="8" id="KW-0479">Metal-binding</keyword>
<dbReference type="InterPro" id="IPR051511">
    <property type="entry name" value="MitoQC_Scaffold_Kinases"/>
</dbReference>
<evidence type="ECO:0000256" key="13">
    <source>
        <dbReference type="ARBA" id="ARBA00022840"/>
    </source>
</evidence>
<keyword evidence="14" id="KW-0460">Magnesium</keyword>